<dbReference type="InterPro" id="IPR009526">
    <property type="entry name" value="DUF1146"/>
</dbReference>
<sequence>MGGNETWTQVTSSVGWSGAIQMIITLMCIALAWWALQNVKIDLFIRHPQSPQGKMVHLILAILVGRAVAHFFVDYWSWTQSLRFLF</sequence>
<protein>
    <submittedName>
        <fullName evidence="2">Uncharacterized protein</fullName>
    </submittedName>
</protein>
<feature type="transmembrane region" description="Helical" evidence="1">
    <location>
        <begin position="56"/>
        <end position="78"/>
    </location>
</feature>
<evidence type="ECO:0000256" key="1">
    <source>
        <dbReference type="SAM" id="Phobius"/>
    </source>
</evidence>
<accession>A0A383RJK0</accession>
<dbReference type="RefSeq" id="WP_021258891.1">
    <property type="nucleotide sequence ID" value="NZ_LS992241.1"/>
</dbReference>
<dbReference type="Pfam" id="PF06612">
    <property type="entry name" value="DUF1146"/>
    <property type="match status" value="1"/>
</dbReference>
<feature type="transmembrane region" description="Helical" evidence="1">
    <location>
        <begin position="14"/>
        <end position="36"/>
    </location>
</feature>
<dbReference type="AlphaFoldDB" id="A0A383RJK0"/>
<dbReference type="Proteomes" id="UP000304148">
    <property type="component" value="Chromosome"/>
</dbReference>
<keyword evidence="1" id="KW-1133">Transmembrane helix</keyword>
<evidence type="ECO:0000313" key="3">
    <source>
        <dbReference type="Proteomes" id="UP000304148"/>
    </source>
</evidence>
<evidence type="ECO:0000313" key="2">
    <source>
        <dbReference type="EMBL" id="SYX86539.1"/>
    </source>
</evidence>
<dbReference type="NCBIfam" id="TIGR02327">
    <property type="entry name" value="int_mem_ywzB"/>
    <property type="match status" value="1"/>
</dbReference>
<keyword evidence="1" id="KW-0812">Transmembrane</keyword>
<reference evidence="3" key="1">
    <citation type="submission" date="2018-08" db="EMBL/GenBank/DDBJ databases">
        <authorList>
            <person name="Chevrot R."/>
        </authorList>
    </citation>
    <scope>NUCLEOTIDE SEQUENCE [LARGE SCALE GENOMIC DNA]</scope>
</reference>
<gene>
    <name evidence="2" type="ORF">PBLR_14965</name>
</gene>
<keyword evidence="1" id="KW-0472">Membrane</keyword>
<organism evidence="2 3">
    <name type="scientific">Paenibacillus alvei</name>
    <name type="common">Bacillus alvei</name>
    <dbReference type="NCBI Taxonomy" id="44250"/>
    <lineage>
        <taxon>Bacteria</taxon>
        <taxon>Bacillati</taxon>
        <taxon>Bacillota</taxon>
        <taxon>Bacilli</taxon>
        <taxon>Bacillales</taxon>
        <taxon>Paenibacillaceae</taxon>
        <taxon>Paenibacillus</taxon>
    </lineage>
</organism>
<proteinExistence type="predicted"/>
<dbReference type="EMBL" id="LS992241">
    <property type="protein sequence ID" value="SYX86539.1"/>
    <property type="molecule type" value="Genomic_DNA"/>
</dbReference>
<name>A0A383RJK0_PAEAL</name>